<evidence type="ECO:0000313" key="4">
    <source>
        <dbReference type="Proteomes" id="UP001165270"/>
    </source>
</evidence>
<dbReference type="Proteomes" id="UP001165270">
    <property type="component" value="Unassembled WGS sequence"/>
</dbReference>
<dbReference type="InterPro" id="IPR050892">
    <property type="entry name" value="ADP-ribose_metab_enzymes"/>
</dbReference>
<comment type="catalytic activity">
    <reaction evidence="1">
        <text>an N-(ADP-alpha-D-ribosyl)-thymidine in DNA + H2O = a thymidine in DNA + ADP-D-ribose</text>
        <dbReference type="Rhea" id="RHEA:71655"/>
        <dbReference type="Rhea" id="RHEA-COMP:13556"/>
        <dbReference type="Rhea" id="RHEA-COMP:18051"/>
        <dbReference type="ChEBI" id="CHEBI:15377"/>
        <dbReference type="ChEBI" id="CHEBI:57967"/>
        <dbReference type="ChEBI" id="CHEBI:137386"/>
        <dbReference type="ChEBI" id="CHEBI:191199"/>
    </reaction>
    <physiologicalReaction direction="left-to-right" evidence="1">
        <dbReference type="Rhea" id="RHEA:71656"/>
    </physiologicalReaction>
</comment>
<dbReference type="InterPro" id="IPR043472">
    <property type="entry name" value="Macro_dom-like"/>
</dbReference>
<protein>
    <submittedName>
        <fullName evidence="3">Macro domain-containing protein</fullName>
    </submittedName>
</protein>
<dbReference type="PROSITE" id="PS51154">
    <property type="entry name" value="MACRO"/>
    <property type="match status" value="1"/>
</dbReference>
<sequence length="162" mass="17694">MSEIIYIRGDATAPSVKGVKVIAHVCNDLGGWGKGFVLALSRRWPEPEAAYRAWHRDRAKNDFGLGAAQFVQVEPYVWVANMIGQRGTRTGSKGVPVRYEAIDAALGRLADKALELNASVHMPRIGCGLAGGKWSRVEPLITERLVRRGIKVTVYDHGEGGK</sequence>
<dbReference type="SMART" id="SM00506">
    <property type="entry name" value="A1pp"/>
    <property type="match status" value="1"/>
</dbReference>
<proteinExistence type="predicted"/>
<comment type="caution">
    <text evidence="3">The sequence shown here is derived from an EMBL/GenBank/DDBJ whole genome shotgun (WGS) entry which is preliminary data.</text>
</comment>
<dbReference type="PANTHER" id="PTHR12521:SF0">
    <property type="entry name" value="ADP-RIBOSE GLYCOHYDROLASE OARD1"/>
    <property type="match status" value="1"/>
</dbReference>
<dbReference type="SUPFAM" id="SSF52949">
    <property type="entry name" value="Macro domain-like"/>
    <property type="match status" value="1"/>
</dbReference>
<feature type="domain" description="Macro" evidence="2">
    <location>
        <begin position="1"/>
        <end position="162"/>
    </location>
</feature>
<dbReference type="EMBL" id="JALDAX010000001">
    <property type="protein sequence ID" value="MCI3238995.1"/>
    <property type="molecule type" value="Genomic_DNA"/>
</dbReference>
<evidence type="ECO:0000256" key="1">
    <source>
        <dbReference type="ARBA" id="ARBA00035885"/>
    </source>
</evidence>
<gene>
    <name evidence="3" type="ORF">MQN93_04570</name>
</gene>
<evidence type="ECO:0000259" key="2">
    <source>
        <dbReference type="PROSITE" id="PS51154"/>
    </source>
</evidence>
<name>A0ABS9XA90_9ACTN</name>
<evidence type="ECO:0000313" key="3">
    <source>
        <dbReference type="EMBL" id="MCI3238995.1"/>
    </source>
</evidence>
<dbReference type="InterPro" id="IPR002589">
    <property type="entry name" value="Macro_dom"/>
</dbReference>
<reference evidence="3" key="1">
    <citation type="submission" date="2022-03" db="EMBL/GenBank/DDBJ databases">
        <title>Streptomyces 7R015 and 7R016 isolated from Barleria lupulina in Thailand.</title>
        <authorList>
            <person name="Kanchanasin P."/>
            <person name="Phongsopitanun W."/>
            <person name="Tanasupawat S."/>
        </authorList>
    </citation>
    <scope>NUCLEOTIDE SEQUENCE</scope>
    <source>
        <strain evidence="3">7R016</strain>
    </source>
</reference>
<dbReference type="RefSeq" id="WP_016431384.1">
    <property type="nucleotide sequence ID" value="NZ_JALDAX010000001.1"/>
</dbReference>
<dbReference type="PANTHER" id="PTHR12521">
    <property type="entry name" value="PROTEIN C6ORF130"/>
    <property type="match status" value="1"/>
</dbReference>
<keyword evidence="4" id="KW-1185">Reference proteome</keyword>
<dbReference type="Gene3D" id="3.40.220.10">
    <property type="entry name" value="Leucine Aminopeptidase, subunit E, domain 1"/>
    <property type="match status" value="1"/>
</dbReference>
<dbReference type="CDD" id="cd02901">
    <property type="entry name" value="Macro_Poa1p-like"/>
    <property type="match status" value="1"/>
</dbReference>
<organism evidence="3 4">
    <name type="scientific">Streptomyces spinosisporus</name>
    <dbReference type="NCBI Taxonomy" id="2927582"/>
    <lineage>
        <taxon>Bacteria</taxon>
        <taxon>Bacillati</taxon>
        <taxon>Actinomycetota</taxon>
        <taxon>Actinomycetes</taxon>
        <taxon>Kitasatosporales</taxon>
        <taxon>Streptomycetaceae</taxon>
        <taxon>Streptomyces</taxon>
    </lineage>
</organism>
<accession>A0ABS9XA90</accession>